<feature type="transmembrane region" description="Helical" evidence="3">
    <location>
        <begin position="694"/>
        <end position="714"/>
    </location>
</feature>
<feature type="transmembrane region" description="Helical" evidence="3">
    <location>
        <begin position="182"/>
        <end position="204"/>
    </location>
</feature>
<feature type="coiled-coil region" evidence="1">
    <location>
        <begin position="1287"/>
        <end position="1321"/>
    </location>
</feature>
<dbReference type="PANTHER" id="PTHR37813:SF1">
    <property type="entry name" value="FELS-2 PROPHAGE PROTEIN"/>
    <property type="match status" value="1"/>
</dbReference>
<accession>A0A345KQ13</accession>
<gene>
    <name evidence="4" type="primary">15</name>
    <name evidence="4" type="ORF">SEA_SKETCHMEX_15</name>
</gene>
<feature type="compositionally biased region" description="Polar residues" evidence="2">
    <location>
        <begin position="1368"/>
        <end position="1378"/>
    </location>
</feature>
<feature type="region of interest" description="Disordered" evidence="2">
    <location>
        <begin position="1233"/>
        <end position="1281"/>
    </location>
</feature>
<keyword evidence="1" id="KW-0175">Coiled coil</keyword>
<feature type="transmembrane region" description="Helical" evidence="3">
    <location>
        <begin position="151"/>
        <end position="170"/>
    </location>
</feature>
<dbReference type="EMBL" id="MH450132">
    <property type="protein sequence ID" value="AXH45115.1"/>
    <property type="molecule type" value="Genomic_DNA"/>
</dbReference>
<organism evidence="4 5">
    <name type="scientific">Gordonia phage SketchMex</name>
    <dbReference type="NCBI Taxonomy" id="2250418"/>
    <lineage>
        <taxon>Viruses</taxon>
        <taxon>Duplodnaviria</taxon>
        <taxon>Heunggongvirae</taxon>
        <taxon>Uroviricota</taxon>
        <taxon>Caudoviricetes</taxon>
        <taxon>Emalynvirus</taxon>
        <taxon>Emalynvirus troje</taxon>
    </lineage>
</organism>
<feature type="transmembrane region" description="Helical" evidence="3">
    <location>
        <begin position="667"/>
        <end position="688"/>
    </location>
</feature>
<feature type="transmembrane region" description="Helical" evidence="3">
    <location>
        <begin position="721"/>
        <end position="740"/>
    </location>
</feature>
<feature type="region of interest" description="Disordered" evidence="2">
    <location>
        <begin position="33"/>
        <end position="64"/>
    </location>
</feature>
<feature type="compositionally biased region" description="Basic and acidic residues" evidence="2">
    <location>
        <begin position="54"/>
        <end position="64"/>
    </location>
</feature>
<dbReference type="PANTHER" id="PTHR37813">
    <property type="entry name" value="FELS-2 PROPHAGE PROTEIN"/>
    <property type="match status" value="1"/>
</dbReference>
<evidence type="ECO:0000256" key="3">
    <source>
        <dbReference type="SAM" id="Phobius"/>
    </source>
</evidence>
<feature type="compositionally biased region" description="Basic and acidic residues" evidence="2">
    <location>
        <begin position="1255"/>
        <end position="1272"/>
    </location>
</feature>
<feature type="transmembrane region" description="Helical" evidence="3">
    <location>
        <begin position="631"/>
        <end position="655"/>
    </location>
</feature>
<sequence>MATELASGYVSVGGDTRPLARDIRAAFRGSSKDAGVEGQKAGSAYGSRFSRGMNSDKRGKDEGRKFSRGFASGLRSGARGAFSAFTMIGAASAAIIKNIDAVSRGMIHASRMIRAFSASLMVGATGLRLIASTSLAKLAGWLKVVARFASILARDIARVTAAVMVLSAVGKLVGTLTRVGKALGMVTVGSSVALGALGAVTSIVSNFVSGPMVQGLAAIGAAMGSVAAAAAGILGPALVVAKIGFTGLANGAKEFMDQFKDADKAFDQMIGQRMAPMLTAFRDLRMEITDNFSSALEPAFGKMGGLIDGLRPRLNGLSRIIGMIGVDIADSLAGPAAVTGFKQMTDASQTFFASFRQGESGLGGLLSGFVSLLGTAATEFSSAGAGINETLLGWGESLRNISGEQLRASLTGITTAFHNVMAVVGPAFTMFREFGARAATGLAPGFQAVGQAIRDALPGLMQMADRLMPALGQALTNLAPVLPALVHAFSPWATTLSILAPHLATIVAKLAPLAPYLLTAALAVKTIGAAMTAWNAVMFTSSVVQGVFAAATGRSAASLGTNTIALAAHRAAMIAGSVATGIATAATSAFGIALTIATSPITWIIVAIGLLVGALVLLYNKNETFRNFVTAAWNGIKAAIAAVWTWLSTSVFPFFKQALQFIGQTMMWLWQNVMMPAWTAIKFIISLWWAYVQIVFKVFMAVLKAVGAVIMWLWQTIIVPAFNAIKFVIALWWAGVQIYFNIFKAVLRIIGSVVMWFWQNVVSPAFNAIGAVISGVWNGVIKPVWDGFKAAIQVVGDAVMWLWQNAIVPAWNGIKGAIEVVWNIVKPIFENIGKGFRTIGSIASTVADSMRGAFSGVVEIIKAPIHAVGSLLASLPGSIMGVDIPGISTIKEWGQTLQSLRSGGYINAAPGGFIVNASASRRHKSLLASMGGQRISGPGSGTSDSIKALGPDGRPIANVSNGETYFSPGLASMFSSTLGAINGGMGDATANFVKGGLVTNTELLNFAKGMSVRGQKASRSLDGAPYVWGGSNWGDCSGAMSALAAFALGLQAFPRKFATGSQEQWLRQNGGGIGKGPAGSFRMGWSPEHTAGTLGDGTNVEMGGNNGGGAIGRKTAVAWNHPQFTNWGWVNLKPDGPTTPPDGTVVGMNGGSGSTTTGGDPLITTQNIDQSGMPGTSTEKKEPFSAVKTTRELVGKWGQITGESLFDIFIPSQFSDSIDPVAIANRYMLRGDEESTTSGTYGQTPGTKSTTTKTPEQKAAERAEDLKRKQDYDTANTKRKRKYQDDVAVLEDKYRKKQITREAYEAQKTKLQRQFEDDNTKAKAAYDQATLDIKAKRDKAAASPSTTTTGTGIDQGWNPPAEGGVVTGQPSVDPSKPTNGRGRDNYLKDTAAATKSLKLPLDAAIIAVGTQLVETGIKMYANNAVPESLKFPHDAVGSDHDSVGLYQQRQAGWGTLAQRMSAFESTKLFLNAMTQKFPNWSTMPKGEVAQGVQVSAFPDRYATKMEEARKLLIGKFDRGGVVPPGVSLVENKLRRYEQAAVFTPSQWETLQQLPSGAGGNIDARTIIESLVVKDWREAQRELKQLGIRNQMRYSRSHTK</sequence>
<name>A0A345KQ13_9CAUD</name>
<feature type="transmembrane region" description="Helical" evidence="3">
    <location>
        <begin position="601"/>
        <end position="619"/>
    </location>
</feature>
<keyword evidence="3" id="KW-1133">Transmembrane helix</keyword>
<evidence type="ECO:0000313" key="5">
    <source>
        <dbReference type="Proteomes" id="UP000259635"/>
    </source>
</evidence>
<evidence type="ECO:0000256" key="2">
    <source>
        <dbReference type="SAM" id="MobiDB-lite"/>
    </source>
</evidence>
<feature type="transmembrane region" description="Helical" evidence="3">
    <location>
        <begin position="112"/>
        <end position="131"/>
    </location>
</feature>
<evidence type="ECO:0000313" key="4">
    <source>
        <dbReference type="EMBL" id="AXH45115.1"/>
    </source>
</evidence>
<reference evidence="4 5" key="1">
    <citation type="submission" date="2018-06" db="EMBL/GenBank/DDBJ databases">
        <authorList>
            <person name="Askins J.L."/>
            <person name="Jones G.C."/>
            <person name="Pennington B.T."/>
            <person name="David R."/>
            <person name="Bowman H."/>
            <person name="Brownlee C.M."/>
            <person name="Davis H.K."/>
            <person name="Edmondson E.M."/>
            <person name="Edwards S.L."/>
            <person name="Gills J.R."/>
            <person name="Haberman K.L."/>
            <person name="Jacobs K.R."/>
            <person name="Livingston L.W."/>
            <person name="Masengale M.E."/>
            <person name="Morrison C.M."/>
            <person name="Mullins A.M."/>
            <person name="Pate M.D."/>
            <person name="Pickard K.N."/>
            <person name="Rainwater D.R."/>
            <person name="Studdard A.C."/>
            <person name="Walker A.L."/>
            <person name="Wooten L.C."/>
            <person name="Plymale R.C."/>
            <person name="Reyna N.S."/>
            <person name="Garlena R.A."/>
            <person name="Russell D.A."/>
            <person name="Pope W.H."/>
            <person name="Jacobs-Sera D."/>
            <person name="Hendrix R.W."/>
            <person name="Hatfull G.F."/>
        </authorList>
    </citation>
    <scope>NUCLEOTIDE SEQUENCE [LARGE SCALE GENOMIC DNA]</scope>
</reference>
<feature type="transmembrane region" description="Helical" evidence="3">
    <location>
        <begin position="216"/>
        <end position="241"/>
    </location>
</feature>
<proteinExistence type="predicted"/>
<evidence type="ECO:0000256" key="1">
    <source>
        <dbReference type="SAM" id="Coils"/>
    </source>
</evidence>
<dbReference type="Proteomes" id="UP000259635">
    <property type="component" value="Segment"/>
</dbReference>
<feature type="transmembrane region" description="Helical" evidence="3">
    <location>
        <begin position="571"/>
        <end position="594"/>
    </location>
</feature>
<protein>
    <submittedName>
        <fullName evidence="4">Tape measure protein</fullName>
    </submittedName>
</protein>
<feature type="compositionally biased region" description="Low complexity" evidence="2">
    <location>
        <begin position="1240"/>
        <end position="1254"/>
    </location>
</feature>
<keyword evidence="3" id="KW-0472">Membrane</keyword>
<feature type="region of interest" description="Disordered" evidence="2">
    <location>
        <begin position="1337"/>
        <end position="1385"/>
    </location>
</feature>
<keyword evidence="3" id="KW-0812">Transmembrane</keyword>